<feature type="compositionally biased region" description="Low complexity" evidence="1">
    <location>
        <begin position="718"/>
        <end position="732"/>
    </location>
</feature>
<dbReference type="EMBL" id="CP009385">
    <property type="protein sequence ID" value="AIN96980.1"/>
    <property type="molecule type" value="Genomic_DNA"/>
</dbReference>
<accession>A0A088RMA0</accession>
<name>A0A088RMA0_LEIPA</name>
<feature type="compositionally biased region" description="Basic and acidic residues" evidence="1">
    <location>
        <begin position="588"/>
        <end position="602"/>
    </location>
</feature>
<evidence type="ECO:0000313" key="2">
    <source>
        <dbReference type="EMBL" id="AIN96980.1"/>
    </source>
</evidence>
<feature type="compositionally biased region" description="Polar residues" evidence="1">
    <location>
        <begin position="681"/>
        <end position="693"/>
    </location>
</feature>
<feature type="compositionally biased region" description="Low complexity" evidence="1">
    <location>
        <begin position="105"/>
        <end position="118"/>
    </location>
</feature>
<organism evidence="2 3">
    <name type="scientific">Leishmania panamensis</name>
    <dbReference type="NCBI Taxonomy" id="5679"/>
    <lineage>
        <taxon>Eukaryota</taxon>
        <taxon>Discoba</taxon>
        <taxon>Euglenozoa</taxon>
        <taxon>Kinetoplastea</taxon>
        <taxon>Metakinetoplastina</taxon>
        <taxon>Trypanosomatida</taxon>
        <taxon>Trypanosomatidae</taxon>
        <taxon>Leishmaniinae</taxon>
        <taxon>Leishmania</taxon>
        <taxon>Leishmania guyanensis species complex</taxon>
    </lineage>
</organism>
<dbReference type="VEuPathDB" id="TriTrypDB:LPAL13_160015400"/>
<reference evidence="2 3" key="1">
    <citation type="journal article" date="2015" name="Sci. Rep.">
        <title>The genome of Leishmania panamensis: insights into genomics of the L. (Viannia) subgenus.</title>
        <authorList>
            <person name="Llanes A."/>
            <person name="Restrepo C.M."/>
            <person name="Vecchio G.D."/>
            <person name="Anguizola F.J."/>
            <person name="Lleonart R."/>
        </authorList>
    </citation>
    <scope>NUCLEOTIDE SEQUENCE [LARGE SCALE GENOMIC DNA]</scope>
    <source>
        <strain evidence="2 3">MHOM/PA/94/PSC-1</strain>
    </source>
</reference>
<feature type="region of interest" description="Disordered" evidence="1">
    <location>
        <begin position="670"/>
        <end position="702"/>
    </location>
</feature>
<feature type="region of interest" description="Disordered" evidence="1">
    <location>
        <begin position="286"/>
        <end position="319"/>
    </location>
</feature>
<protein>
    <submittedName>
        <fullName evidence="2">Uncharacterized protein</fullName>
    </submittedName>
</protein>
<evidence type="ECO:0000313" key="3">
    <source>
        <dbReference type="Proteomes" id="UP000063063"/>
    </source>
</evidence>
<dbReference type="eggNOG" id="ENOG502SKCS">
    <property type="taxonomic scope" value="Eukaryota"/>
</dbReference>
<dbReference type="OrthoDB" id="273901at2759"/>
<feature type="region of interest" description="Disordered" evidence="1">
    <location>
        <begin position="105"/>
        <end position="144"/>
    </location>
</feature>
<dbReference type="Proteomes" id="UP000063063">
    <property type="component" value="Chromosome 16"/>
</dbReference>
<gene>
    <name evidence="2" type="ORF">LPMP_161060</name>
</gene>
<dbReference type="KEGG" id="lpan:LPMP_161060"/>
<dbReference type="AlphaFoldDB" id="A0A088RMA0"/>
<evidence type="ECO:0000256" key="1">
    <source>
        <dbReference type="SAM" id="MobiDB-lite"/>
    </source>
</evidence>
<keyword evidence="3" id="KW-1185">Reference proteome</keyword>
<dbReference type="VEuPathDB" id="TriTrypDB:LPMP_161060"/>
<dbReference type="GeneID" id="22573684"/>
<dbReference type="RefSeq" id="XP_010697633.1">
    <property type="nucleotide sequence ID" value="XM_010699331.1"/>
</dbReference>
<feature type="region of interest" description="Disordered" evidence="1">
    <location>
        <begin position="588"/>
        <end position="609"/>
    </location>
</feature>
<feature type="region of interest" description="Disordered" evidence="1">
    <location>
        <begin position="716"/>
        <end position="742"/>
    </location>
</feature>
<sequence length="912" mass="98839">MQQTIPPLADTQTARSPLSPTAAKLLLKSTLSAQSCTATASKLTPIHSATDALQPLSSSSEVRGGDEFPSLGLDFHVTNLYGNTNGNTQERDAATTSAVMVETGAAAATAQDGTAASARESRATPAEDVPPAAHPPPATVAESATSASCVSSSLEPLSIAQLRGLESRSGKAVAAGAETGGETSFEHLSRPIHLMSAVPTASATKHRGFRGHSGVRGDSVRVSGHRELRQGLSVLRHLTLGGAAGHRRDNFSGVDGVSYENFFFRSEDAAVFGVGTVGLFASTAKPVTGASRTTTRGSPPSAHHHRTHGNRGQRSAPQSLCVPPSCRASALLTSNGAGAAGTTPCYYTPACYTSPAMDGVTAWKQRQENYQQWRRENLKASTYYRLSKPSGARGGAGTAADASDSAAPLHDINGAPTLCLSEERRRIERLRLRGLQAERTARSTARVHEQATYEEEVLLQRLRKLRGEAVDLPDCYLRATYPDPSTLTGYAERVAGDNQNRTYPAPHRSKAASGYLANPQRVVKDHHSAMQLHRVAMQQARLDREEQHLEAAERQRCDIAAQLTERQLWEAAYLASWMEGRPRLSRAREAERHARQEAEQRTLDQLNRTTQMHEREVYALYASQEAAVTAVHQKELRAQVVAPRLYSRRGISGGHSLDQEVHPLPATTAAQPNGAAARVSSPLSSGAPNSPGTASIPPQAAASPVPMVPLQALGKKSAPAARPVTPAVRPATPALPPSQVVGPTSTNFFNEVKQWSREFPSPNVIPVNGADTAYRRAWKAELDEAQLRFNREMTQRQRKDITRGVQEACAKVLDWSGQRAKQGRDERRELAMRRANHTQADVEAATAVRLELQEEVHRAQQKRMVQATERHSETQFLRQQLKQREMVLRSLYAEELQQLRMMVSSASAANRG</sequence>
<feature type="compositionally biased region" description="Basic residues" evidence="1">
    <location>
        <begin position="302"/>
        <end position="311"/>
    </location>
</feature>
<proteinExistence type="predicted"/>